<evidence type="ECO:0000259" key="11">
    <source>
        <dbReference type="PROSITE" id="PS50003"/>
    </source>
</evidence>
<dbReference type="PROSITE" id="PS51064">
    <property type="entry name" value="IRS_PTB"/>
    <property type="match status" value="1"/>
</dbReference>
<feature type="compositionally biased region" description="Low complexity" evidence="10">
    <location>
        <begin position="744"/>
        <end position="754"/>
    </location>
</feature>
<evidence type="ECO:0000256" key="5">
    <source>
        <dbReference type="ARBA" id="ARBA00022737"/>
    </source>
</evidence>
<dbReference type="GO" id="GO:0005158">
    <property type="term" value="F:insulin receptor binding"/>
    <property type="evidence" value="ECO:0007669"/>
    <property type="project" value="InterPro"/>
</dbReference>
<feature type="compositionally biased region" description="Low complexity" evidence="10">
    <location>
        <begin position="1072"/>
        <end position="1090"/>
    </location>
</feature>
<feature type="compositionally biased region" description="Low complexity" evidence="10">
    <location>
        <begin position="951"/>
        <end position="972"/>
    </location>
</feature>
<evidence type="ECO:0000256" key="7">
    <source>
        <dbReference type="ARBA" id="ARBA00022943"/>
    </source>
</evidence>
<dbReference type="OrthoDB" id="946068at2759"/>
<feature type="region of interest" description="Disordered" evidence="10">
    <location>
        <begin position="1173"/>
        <end position="1224"/>
    </location>
</feature>
<evidence type="ECO:0000256" key="9">
    <source>
        <dbReference type="ARBA" id="ARBA00046145"/>
    </source>
</evidence>
<dbReference type="InterPro" id="IPR001849">
    <property type="entry name" value="PH_domain"/>
</dbReference>
<dbReference type="SUPFAM" id="SSF50729">
    <property type="entry name" value="PH domain-like"/>
    <property type="match status" value="2"/>
</dbReference>
<dbReference type="SMART" id="SM01244">
    <property type="entry name" value="IRS"/>
    <property type="match status" value="1"/>
</dbReference>
<feature type="compositionally biased region" description="Low complexity" evidence="10">
    <location>
        <begin position="1650"/>
        <end position="1671"/>
    </location>
</feature>
<evidence type="ECO:0000256" key="1">
    <source>
        <dbReference type="ARBA" id="ARBA00011440"/>
    </source>
</evidence>
<keyword evidence="5" id="KW-0677">Repeat</keyword>
<feature type="domain" description="IRS-type PTB" evidence="12">
    <location>
        <begin position="180"/>
        <end position="292"/>
    </location>
</feature>
<dbReference type="Proteomes" id="UP000183832">
    <property type="component" value="Unassembled WGS sequence"/>
</dbReference>
<evidence type="ECO:0000256" key="6">
    <source>
        <dbReference type="ARBA" id="ARBA00022782"/>
    </source>
</evidence>
<feature type="region of interest" description="Disordered" evidence="10">
    <location>
        <begin position="1584"/>
        <end position="1617"/>
    </location>
</feature>
<dbReference type="SMART" id="SM00233">
    <property type="entry name" value="PH"/>
    <property type="match status" value="1"/>
</dbReference>
<feature type="region of interest" description="Disordered" evidence="10">
    <location>
        <begin position="1638"/>
        <end position="1671"/>
    </location>
</feature>
<dbReference type="InterPro" id="IPR039011">
    <property type="entry name" value="IRS"/>
</dbReference>
<dbReference type="SMART" id="SM00310">
    <property type="entry name" value="PTBI"/>
    <property type="match status" value="1"/>
</dbReference>
<dbReference type="PANTHER" id="PTHR10614">
    <property type="entry name" value="INSULIN RECEPTOR SUBSTRATE"/>
    <property type="match status" value="1"/>
</dbReference>
<feature type="region of interest" description="Disordered" evidence="10">
    <location>
        <begin position="1060"/>
        <end position="1141"/>
    </location>
</feature>
<feature type="compositionally biased region" description="Polar residues" evidence="10">
    <location>
        <begin position="624"/>
        <end position="646"/>
    </location>
</feature>
<evidence type="ECO:0000259" key="12">
    <source>
        <dbReference type="PROSITE" id="PS51064"/>
    </source>
</evidence>
<dbReference type="GO" id="GO:0008286">
    <property type="term" value="P:insulin receptor signaling pathway"/>
    <property type="evidence" value="ECO:0007669"/>
    <property type="project" value="InterPro"/>
</dbReference>
<comment type="subunit">
    <text evidence="1">Bindings to phosphatidylinositol 3-kinase and SHP2.</text>
</comment>
<proteinExistence type="predicted"/>
<evidence type="ECO:0000256" key="3">
    <source>
        <dbReference type="ARBA" id="ARBA00022553"/>
    </source>
</evidence>
<dbReference type="PROSITE" id="PS50003">
    <property type="entry name" value="PH_DOMAIN"/>
    <property type="match status" value="1"/>
</dbReference>
<feature type="region of interest" description="Disordered" evidence="10">
    <location>
        <begin position="619"/>
        <end position="711"/>
    </location>
</feature>
<feature type="region of interest" description="Disordered" evidence="10">
    <location>
        <begin position="928"/>
        <end position="972"/>
    </location>
</feature>
<gene>
    <name evidence="13" type="ORF">CLUMA_CG014266</name>
</gene>
<feature type="region of interest" description="Disordered" evidence="10">
    <location>
        <begin position="994"/>
        <end position="1024"/>
    </location>
</feature>
<sequence>MRSAGHSSHNNLLSNLIHAMNHSLPSSNTMTTSGDGASISCLNNSANRQQPLLQGTLYKLHKKSGKKQKYFVIFDDAPDKPGTARLEYFDNEKKFRSLMAKSPDSGITNQKRSIILCTCFNINKRIDTPKYKHVIGLYRKDDTFSIIMKDEKEMNEWLKQLLILQRGKELLDGDQPRPTFEHVWEVNVIRRGLGESYGIIGSYRLCITDTTLSLVRVGPATTSAGESRVGHVEFALANMRRCGSTLSVFFMEVGRYTPMGAGEIWMETFDPMIANNMSEIILHTAGSKRSLKTEENFGPIMRIRSQSANEASKPMKPHRSAIGIKPNVMETTNFASDSTESSFSSATSTTSTSTVVCNFNALKPKNNQTHSVSQTSLQSTGIATVTSKKHNPSAVDEYNKCQLLQCSYANLTPYSTQKDQPNVSTSSNDVLTESSTSTICHQRAFSLPQNSNLNVNNDHNVPSSVGNASNNNGKSFTIVPVHQRTRSLPLTEETAIDISQSSPIFAKFLPLSFGVTNVVENTTNSKINNNSMESIIEDYQNVDLSNNISVRSNNGGNTSILKQLSKIGHNSASSPSQLRKKRQHHNVMTASLRSTYHYLHTFTNNKANFKCCGQSYDNTRTRSDSLNLSRNRTNSDSSGSATNPPQNGNFSYHNNNNSMPPPKKIPNRPLSNMFNQKSSPPNHQSPLSPPSASYSTESDGSSISIDETDFPHQMTSDEKYYHMKEYQKKNSPAPPVSSDYMDMGPYSPYGSSPGDPTNNSNVYMPMSPGVDYRGGLYTSSSGAHSRASSLAEDNEGYVPMHPSGTMDTILPTDDYINMHPAASINSSQTSTRGGDISSATSSCSITSGTPSTDIRFSEYHLDKVQARFTPCEDDDLLERHPRTYSVGSKPEQAKRKLHIDRVAAEHSNHRHRAYSVGSRNIKVTRAELTSHSGSHTPSHNSPTATNHHEINNNNNNSSSKNKKSSSAPLLANNSSKTAYGSFDHMDDLMEIDFSSRSTDSTGSNLNNLGNTPVKSSPMNIPNKANDDYINMSGRQSKPNTPSMSPYVDMRPTSIRRISENTDNDYMDMNPPSTGLRSSNSLSSSPLKITSAPRTVPLPPTSHNNHYVDMSPRSYDGGSRKTRNTSSISSLSSAKAPSDDYLNMSPVNKSLMEVDLPKRSSVPNVPDGYMEMSWKIKGNNSSSNNDKNNENPSSSSDEYINMDFSNNNDVTGTNDSNSSAKDRSISLPINIQKRYSSCIRSSKTAKTGSVEGAPPVFLPLVNPMTVSVSPTRSSNRTRCDSRDSGIVTPSSGSQATIFPFSPASPNKHFETSDDSSLARKCLVDGTTGTIKLSEDDIIEEEPRTPVPTGMTGKVVEILSSDYAIMNLGEPVSKKPNLAATPVQMKSSNTATSNFSLDADSENHDYINCTPNAPFYSSSNILTPTPISLAQPVAAHTIKKESDDYALMNPGRTVALSPVQAFKNSDVPPLTSKKSLLLTLSSQERLNSNSCFKPIVEDDGSQTHPHFHRQTSEKIRQTSNDAAYEILSRPTFSRPNSVNSEKIKCSISYLSNRPSSANSERLVLSSTSSSTSTLCSSSQTLRNMMDTSAVPSPMSGSSRPESVSSDIHMASRPPSVTSERELHYASLDLPQCSTITSSTTQKMDVDPKMDCSISPSPQQTSSSSSSASSQQSQQAFIYAQIDFEKSELLKAQQQQNQSGSNS</sequence>
<feature type="compositionally biased region" description="Polar residues" evidence="10">
    <location>
        <begin position="994"/>
        <end position="1019"/>
    </location>
</feature>
<feature type="compositionally biased region" description="Polar residues" evidence="10">
    <location>
        <begin position="1266"/>
        <end position="1275"/>
    </location>
</feature>
<keyword evidence="4" id="KW-0341">Growth regulation</keyword>
<dbReference type="GO" id="GO:0043548">
    <property type="term" value="F:phosphatidylinositol 3-kinase binding"/>
    <property type="evidence" value="ECO:0007669"/>
    <property type="project" value="TreeGrafter"/>
</dbReference>
<keyword evidence="14" id="KW-1185">Reference proteome</keyword>
<organism evidence="13 14">
    <name type="scientific">Clunio marinus</name>
    <dbReference type="NCBI Taxonomy" id="568069"/>
    <lineage>
        <taxon>Eukaryota</taxon>
        <taxon>Metazoa</taxon>
        <taxon>Ecdysozoa</taxon>
        <taxon>Arthropoda</taxon>
        <taxon>Hexapoda</taxon>
        <taxon>Insecta</taxon>
        <taxon>Pterygota</taxon>
        <taxon>Neoptera</taxon>
        <taxon>Endopterygota</taxon>
        <taxon>Diptera</taxon>
        <taxon>Nematocera</taxon>
        <taxon>Chironomoidea</taxon>
        <taxon>Chironomidae</taxon>
        <taxon>Clunio</taxon>
    </lineage>
</organism>
<feature type="compositionally biased region" description="Polar residues" evidence="10">
    <location>
        <begin position="928"/>
        <end position="945"/>
    </location>
</feature>
<feature type="compositionally biased region" description="Low complexity" evidence="10">
    <location>
        <begin position="647"/>
        <end position="657"/>
    </location>
</feature>
<keyword evidence="6" id="KW-0221">Differentiation</keyword>
<keyword evidence="7" id="KW-0896">Oogenesis</keyword>
<dbReference type="PANTHER" id="PTHR10614:SF13">
    <property type="entry name" value="INSULIN RECEPTOR SUBSTRATE 1"/>
    <property type="match status" value="1"/>
</dbReference>
<feature type="compositionally biased region" description="Low complexity" evidence="10">
    <location>
        <begin position="833"/>
        <end position="848"/>
    </location>
</feature>
<name>A0A1J1ILB6_9DIPT</name>
<evidence type="ECO:0000256" key="2">
    <source>
        <dbReference type="ARBA" id="ARBA00015710"/>
    </source>
</evidence>
<reference evidence="13 14" key="1">
    <citation type="submission" date="2015-04" db="EMBL/GenBank/DDBJ databases">
        <authorList>
            <person name="Syromyatnikov M.Y."/>
            <person name="Popov V.N."/>
        </authorList>
    </citation>
    <scope>NUCLEOTIDE SEQUENCE [LARGE SCALE GENOMIC DNA]</scope>
</reference>
<dbReference type="Pfam" id="PF02174">
    <property type="entry name" value="IRS"/>
    <property type="match status" value="1"/>
</dbReference>
<accession>A0A1J1ILB6</accession>
<dbReference type="InterPro" id="IPR002404">
    <property type="entry name" value="IRS_PTB"/>
</dbReference>
<evidence type="ECO:0000256" key="8">
    <source>
        <dbReference type="ARBA" id="ARBA00033282"/>
    </source>
</evidence>
<keyword evidence="3" id="KW-0597">Phosphoprotein</keyword>
<evidence type="ECO:0000256" key="4">
    <source>
        <dbReference type="ARBA" id="ARBA00022604"/>
    </source>
</evidence>
<feature type="region of interest" description="Disordered" evidence="10">
    <location>
        <begin position="1266"/>
        <end position="1311"/>
    </location>
</feature>
<dbReference type="InterPro" id="IPR011993">
    <property type="entry name" value="PH-like_dom_sf"/>
</dbReference>
<comment type="function">
    <text evidence="9">Activates phosphatidylinositol 3-kinase when bound to the regulatory p85 subunit. May mediate the control of various cellular processes by insulin-like peptides. When phosphorylated by the insulin receptor binds specifically to various cellular proteins containing SH2 domains. Involved in control of cell proliferation, cell size, and body and organ growth throughout development. Also has a role in a signaling pathway controlling the physiological response required to endure periods of low nutrient conditions. Insulin/insulin-like growth factor (IGF) signaling pathway has a role in regulating aging and is necessary in the ovary for vitellogenic maturation.</text>
</comment>
<dbReference type="GO" id="GO:0005886">
    <property type="term" value="C:plasma membrane"/>
    <property type="evidence" value="ECO:0007669"/>
    <property type="project" value="TreeGrafter"/>
</dbReference>
<feature type="region of interest" description="Disordered" evidence="10">
    <location>
        <begin position="824"/>
        <end position="848"/>
    </location>
</feature>
<feature type="domain" description="PH" evidence="11">
    <location>
        <begin position="50"/>
        <end position="166"/>
    </location>
</feature>
<dbReference type="Gene3D" id="2.30.29.30">
    <property type="entry name" value="Pleckstrin-homology domain (PH domain)/Phosphotyrosine-binding domain (PTB)"/>
    <property type="match status" value="2"/>
</dbReference>
<evidence type="ECO:0000313" key="13">
    <source>
        <dbReference type="EMBL" id="CRL00952.1"/>
    </source>
</evidence>
<protein>
    <recommendedName>
        <fullName evidence="2">Insulin receptor substrate 1</fullName>
    </recommendedName>
    <alternativeName>
        <fullName evidence="8">Protein chico</fullName>
    </alternativeName>
</protein>
<feature type="compositionally biased region" description="Low complexity" evidence="10">
    <location>
        <begin position="1178"/>
        <end position="1195"/>
    </location>
</feature>
<feature type="region of interest" description="Disordered" evidence="10">
    <location>
        <begin position="727"/>
        <end position="760"/>
    </location>
</feature>
<feature type="compositionally biased region" description="Polar residues" evidence="10">
    <location>
        <begin position="669"/>
        <end position="705"/>
    </location>
</feature>
<evidence type="ECO:0000313" key="14">
    <source>
        <dbReference type="Proteomes" id="UP000183832"/>
    </source>
</evidence>
<dbReference type="GO" id="GO:0005829">
    <property type="term" value="C:cytosol"/>
    <property type="evidence" value="ECO:0007669"/>
    <property type="project" value="TreeGrafter"/>
</dbReference>
<dbReference type="STRING" id="568069.A0A1J1ILB6"/>
<feature type="compositionally biased region" description="Polar residues" evidence="10">
    <location>
        <begin position="1202"/>
        <end position="1218"/>
    </location>
</feature>
<dbReference type="PRINTS" id="PR00628">
    <property type="entry name" value="INSULINRSI"/>
</dbReference>
<feature type="compositionally biased region" description="Polar residues" evidence="10">
    <location>
        <begin position="1584"/>
        <end position="1603"/>
    </location>
</feature>
<feature type="compositionally biased region" description="Polar residues" evidence="10">
    <location>
        <begin position="1286"/>
        <end position="1295"/>
    </location>
</feature>
<dbReference type="EMBL" id="CVRI01000055">
    <property type="protein sequence ID" value="CRL00952.1"/>
    <property type="molecule type" value="Genomic_DNA"/>
</dbReference>
<evidence type="ECO:0000256" key="10">
    <source>
        <dbReference type="SAM" id="MobiDB-lite"/>
    </source>
</evidence>